<protein>
    <submittedName>
        <fullName evidence="1">17340_t:CDS:1</fullName>
    </submittedName>
</protein>
<proteinExistence type="predicted"/>
<dbReference type="EMBL" id="CAJVPT010006600">
    <property type="protein sequence ID" value="CAG8532731.1"/>
    <property type="molecule type" value="Genomic_DNA"/>
</dbReference>
<gene>
    <name evidence="1" type="ORF">ACOLOM_LOCUS4141</name>
</gene>
<evidence type="ECO:0000313" key="1">
    <source>
        <dbReference type="EMBL" id="CAG8532731.1"/>
    </source>
</evidence>
<keyword evidence="2" id="KW-1185">Reference proteome</keyword>
<reference evidence="1" key="1">
    <citation type="submission" date="2021-06" db="EMBL/GenBank/DDBJ databases">
        <authorList>
            <person name="Kallberg Y."/>
            <person name="Tangrot J."/>
            <person name="Rosling A."/>
        </authorList>
    </citation>
    <scope>NUCLEOTIDE SEQUENCE</scope>
    <source>
        <strain evidence="1">CL356</strain>
    </source>
</reference>
<dbReference type="Proteomes" id="UP000789525">
    <property type="component" value="Unassembled WGS sequence"/>
</dbReference>
<accession>A0ACA9LNR6</accession>
<sequence>MSPITRSITSPQRICNPNFPTLQDLDSAYRMSAPLIQEDAKRYLELFLDFEKVRELYNPFSEEYWFVNNTDALNQVVYYKMKRSLFIKYKQQFVKAGIELEFLRCHGSSIGCGKIGCEDINCDGAKLVDSDLENSTDDMDLFCPNSTMFNISRQSSDISSLYYQDSELTELVELSECPITTSRCDDEKIANNLVKRSARPLAPPAMQTSMAAFDRGIGFSHFDASYFLDENPCIKKDESVQTIVGDHEECLQHIRRPHQQNNKNRTRFMQDVFLHVKSQFSMSWLQNLPKEKIYYCLMVILSLSVIVFFYYSTEFGHDSALPMNRTVSDNNEMSESGYGVQKQRQKTYKILDNGKLDGAVKSQVKEFIEGEMSRIASGTPQYSSSLGAVDVDGDGLVGLVRKQLNEVLQEQLTKMMDGTSADYALYTGGARIIPHATSRDYEQWPSKGYQRLWGMLTRRNVIKSNRAETVITPSVNVGECWCFSGTEGQIAIRLSRSIVVTQITYSHISREVSIDPLSSAPKEFELWGVIDHSDDDKLATDDNGSKYWDDNNNDGASSGDNYQKQFSTQKTTRNHEFEFVKDFNLFLGKYEYDLNGRPTQVFNVPESIALKGNQRVRAIMMKVLDNHENPEFTCLYRLQVHGVLPS</sequence>
<evidence type="ECO:0000313" key="2">
    <source>
        <dbReference type="Proteomes" id="UP000789525"/>
    </source>
</evidence>
<name>A0ACA9LNR6_9GLOM</name>
<comment type="caution">
    <text evidence="1">The sequence shown here is derived from an EMBL/GenBank/DDBJ whole genome shotgun (WGS) entry which is preliminary data.</text>
</comment>
<organism evidence="1 2">
    <name type="scientific">Acaulospora colombiana</name>
    <dbReference type="NCBI Taxonomy" id="27376"/>
    <lineage>
        <taxon>Eukaryota</taxon>
        <taxon>Fungi</taxon>
        <taxon>Fungi incertae sedis</taxon>
        <taxon>Mucoromycota</taxon>
        <taxon>Glomeromycotina</taxon>
        <taxon>Glomeromycetes</taxon>
        <taxon>Diversisporales</taxon>
        <taxon>Acaulosporaceae</taxon>
        <taxon>Acaulospora</taxon>
    </lineage>
</organism>